<comment type="subcellular location">
    <subcellularLocation>
        <location evidence="1">Membrane</location>
        <topology evidence="1">Single-pass membrane protein</topology>
    </subcellularLocation>
</comment>
<dbReference type="InterPro" id="IPR004864">
    <property type="entry name" value="LEA_2"/>
</dbReference>
<evidence type="ECO:0000256" key="2">
    <source>
        <dbReference type="ARBA" id="ARBA00022692"/>
    </source>
</evidence>
<reference evidence="7 8" key="1">
    <citation type="submission" date="2024-03" db="EMBL/GenBank/DDBJ databases">
        <authorList>
            <person name="Gkanogiannis A."/>
            <person name="Becerra Lopez-Lavalle L."/>
        </authorList>
    </citation>
    <scope>NUCLEOTIDE SEQUENCE [LARGE SCALE GENOMIC DNA]</scope>
</reference>
<proteinExistence type="predicted"/>
<evidence type="ECO:0000313" key="8">
    <source>
        <dbReference type="Proteomes" id="UP001642487"/>
    </source>
</evidence>
<organism evidence="7 8">
    <name type="scientific">Citrullus colocynthis</name>
    <name type="common">colocynth</name>
    <dbReference type="NCBI Taxonomy" id="252529"/>
    <lineage>
        <taxon>Eukaryota</taxon>
        <taxon>Viridiplantae</taxon>
        <taxon>Streptophyta</taxon>
        <taxon>Embryophyta</taxon>
        <taxon>Tracheophyta</taxon>
        <taxon>Spermatophyta</taxon>
        <taxon>Magnoliopsida</taxon>
        <taxon>eudicotyledons</taxon>
        <taxon>Gunneridae</taxon>
        <taxon>Pentapetalae</taxon>
        <taxon>rosids</taxon>
        <taxon>fabids</taxon>
        <taxon>Cucurbitales</taxon>
        <taxon>Cucurbitaceae</taxon>
        <taxon>Benincaseae</taxon>
        <taxon>Citrullus</taxon>
    </lineage>
</organism>
<keyword evidence="2 5" id="KW-0812">Transmembrane</keyword>
<protein>
    <recommendedName>
        <fullName evidence="6">Late embryogenesis abundant protein LEA-2 subgroup domain-containing protein</fullName>
    </recommendedName>
</protein>
<sequence>MADKQPHLNGAYYGPSVPPPPKTYHRHGHGRGCACCLFTTFLKLLIAIVVVVGLAVLILWLVFRPNKLKFDVTGAELTQFNVTGNQLHYNLALNLTVRNPNKRIGVYYDVIEASSFYKDQRLNTQWLPPFYQGHKTTTVLSPDFAGQPVVLLAGEKLAEFNAETLAGAFDVDVKLRLQLRLKFGAVRIGKFKPKVNCEMKVPLKSNANSFTSFQTTGCDFDF</sequence>
<evidence type="ECO:0000256" key="4">
    <source>
        <dbReference type="ARBA" id="ARBA00023136"/>
    </source>
</evidence>
<evidence type="ECO:0000259" key="6">
    <source>
        <dbReference type="Pfam" id="PF03168"/>
    </source>
</evidence>
<dbReference type="InterPro" id="IPR044839">
    <property type="entry name" value="NDR1-like"/>
</dbReference>
<evidence type="ECO:0000256" key="5">
    <source>
        <dbReference type="SAM" id="Phobius"/>
    </source>
</evidence>
<evidence type="ECO:0000256" key="1">
    <source>
        <dbReference type="ARBA" id="ARBA00004167"/>
    </source>
</evidence>
<feature type="domain" description="Late embryogenesis abundant protein LEA-2 subgroup" evidence="6">
    <location>
        <begin position="95"/>
        <end position="198"/>
    </location>
</feature>
<dbReference type="EMBL" id="OZ021739">
    <property type="protein sequence ID" value="CAK9322990.1"/>
    <property type="molecule type" value="Genomic_DNA"/>
</dbReference>
<keyword evidence="3 5" id="KW-1133">Transmembrane helix</keyword>
<dbReference type="Pfam" id="PF03168">
    <property type="entry name" value="LEA_2"/>
    <property type="match status" value="1"/>
</dbReference>
<dbReference type="PANTHER" id="PTHR31415">
    <property type="entry name" value="OS05G0367900 PROTEIN"/>
    <property type="match status" value="1"/>
</dbReference>
<gene>
    <name evidence="7" type="ORF">CITCOLO1_LOCUS15159</name>
</gene>
<feature type="transmembrane region" description="Helical" evidence="5">
    <location>
        <begin position="44"/>
        <end position="63"/>
    </location>
</feature>
<keyword evidence="8" id="KW-1185">Reference proteome</keyword>
<evidence type="ECO:0000313" key="7">
    <source>
        <dbReference type="EMBL" id="CAK9322990.1"/>
    </source>
</evidence>
<dbReference type="Proteomes" id="UP001642487">
    <property type="component" value="Chromosome 5"/>
</dbReference>
<name>A0ABP0YTR0_9ROSI</name>
<dbReference type="PANTHER" id="PTHR31415:SF4">
    <property type="entry name" value="NDR1_HIN1-LIKE PROTEIN 3"/>
    <property type="match status" value="1"/>
</dbReference>
<keyword evidence="4 5" id="KW-0472">Membrane</keyword>
<evidence type="ECO:0000256" key="3">
    <source>
        <dbReference type="ARBA" id="ARBA00022989"/>
    </source>
</evidence>
<accession>A0ABP0YTR0</accession>